<dbReference type="GO" id="GO:0006805">
    <property type="term" value="P:xenobiotic metabolic process"/>
    <property type="evidence" value="ECO:0007669"/>
    <property type="project" value="UniProtKB-ARBA"/>
</dbReference>
<comment type="similarity">
    <text evidence="2 6">Belongs to the sulfotransferase 1 family.</text>
</comment>
<reference evidence="8" key="1">
    <citation type="submission" date="2019-06" db="EMBL/GenBank/DDBJ databases">
        <authorList>
            <consortium name="Wellcome Sanger Institute Data Sharing"/>
        </authorList>
    </citation>
    <scope>NUCLEOTIDE SEQUENCE [LARGE SCALE GENOMIC DNA]</scope>
</reference>
<dbReference type="GO" id="GO:0006584">
    <property type="term" value="P:catecholamine metabolic process"/>
    <property type="evidence" value="ECO:0007669"/>
    <property type="project" value="UniProtKB-KW"/>
</dbReference>
<dbReference type="PANTHER" id="PTHR11783">
    <property type="entry name" value="SULFOTRANSFERASE SULT"/>
    <property type="match status" value="1"/>
</dbReference>
<dbReference type="AlphaFoldDB" id="A0A672FJT8"/>
<keyword evidence="5" id="KW-0128">Catecholamine metabolism</keyword>
<evidence type="ECO:0000313" key="8">
    <source>
        <dbReference type="Ensembl" id="ENSSFAP00005004915.1"/>
    </source>
</evidence>
<reference evidence="8" key="3">
    <citation type="submission" date="2025-09" db="UniProtKB">
        <authorList>
            <consortium name="Ensembl"/>
        </authorList>
    </citation>
    <scope>IDENTIFICATION</scope>
</reference>
<feature type="domain" description="Sulfotransferase" evidence="7">
    <location>
        <begin position="40"/>
        <end position="277"/>
    </location>
</feature>
<evidence type="ECO:0000256" key="3">
    <source>
        <dbReference type="ARBA" id="ARBA00022490"/>
    </source>
</evidence>
<dbReference type="Gene3D" id="3.40.50.300">
    <property type="entry name" value="P-loop containing nucleotide triphosphate hydrolases"/>
    <property type="match status" value="1"/>
</dbReference>
<sequence length="284" mass="33266">VDQVECRVTDHLERYKDSVFPAGYATPEYIESLQNFEIRDDDIFVVTFPKSGTIWAQQVIISICELAGGLNQFPNNFFQMPWLEYDNGLAYAQRPSPRLFSTHLLPALMPPGLKDKKAKIIYVMRNPKDNITSFYHFSSEFTDLDTPDNFEGYLEQYLKGNVMGGSWFKHIREWHLNRDQYSMLILTYEDMIMVRSVKQICSFLGKKLSEVDIEKVVEKSTFKNMKQDVKANYEFLPKDKIRGNFMRKGQVGDWKNLFTTEQSERVDQLVQEKLGDLSLKFVWE</sequence>
<reference evidence="8" key="2">
    <citation type="submission" date="2025-08" db="UniProtKB">
        <authorList>
            <consortium name="Ensembl"/>
        </authorList>
    </citation>
    <scope>IDENTIFICATION</scope>
</reference>
<dbReference type="GO" id="GO:0005737">
    <property type="term" value="C:cytoplasm"/>
    <property type="evidence" value="ECO:0007669"/>
    <property type="project" value="UniProtKB-SubCell"/>
</dbReference>
<gene>
    <name evidence="8" type="primary">LOC115387476</name>
</gene>
<evidence type="ECO:0000256" key="4">
    <source>
        <dbReference type="ARBA" id="ARBA00022679"/>
    </source>
</evidence>
<proteinExistence type="inferred from homology"/>
<keyword evidence="9" id="KW-1185">Reference proteome</keyword>
<organism evidence="8 9">
    <name type="scientific">Salarias fasciatus</name>
    <name type="common">Jewelled blenny</name>
    <name type="synonym">Blennius fasciatus</name>
    <dbReference type="NCBI Taxonomy" id="181472"/>
    <lineage>
        <taxon>Eukaryota</taxon>
        <taxon>Metazoa</taxon>
        <taxon>Chordata</taxon>
        <taxon>Craniata</taxon>
        <taxon>Vertebrata</taxon>
        <taxon>Euteleostomi</taxon>
        <taxon>Actinopterygii</taxon>
        <taxon>Neopterygii</taxon>
        <taxon>Teleostei</taxon>
        <taxon>Neoteleostei</taxon>
        <taxon>Acanthomorphata</taxon>
        <taxon>Ovalentaria</taxon>
        <taxon>Blenniimorphae</taxon>
        <taxon>Blenniiformes</taxon>
        <taxon>Blennioidei</taxon>
        <taxon>Blenniidae</taxon>
        <taxon>Salariinae</taxon>
        <taxon>Salarias</taxon>
    </lineage>
</organism>
<dbReference type="OMA" id="GWYSHAE"/>
<dbReference type="Pfam" id="PF00685">
    <property type="entry name" value="Sulfotransfer_1"/>
    <property type="match status" value="1"/>
</dbReference>
<evidence type="ECO:0000259" key="7">
    <source>
        <dbReference type="Pfam" id="PF00685"/>
    </source>
</evidence>
<keyword evidence="4 6" id="KW-0808">Transferase</keyword>
<protein>
    <recommendedName>
        <fullName evidence="6">Sulfotransferase</fullName>
        <ecNumber evidence="6">2.8.2.-</ecNumber>
    </recommendedName>
</protein>
<name>A0A672FJT8_SALFA</name>
<dbReference type="InterPro" id="IPR000863">
    <property type="entry name" value="Sulfotransferase_dom"/>
</dbReference>
<dbReference type="Ensembl" id="ENSSFAT00005005213.1">
    <property type="protein sequence ID" value="ENSSFAP00005004915.1"/>
    <property type="gene ID" value="ENSSFAG00005003184.1"/>
</dbReference>
<dbReference type="InParanoid" id="A0A672FJT8"/>
<dbReference type="FunFam" id="3.40.50.300:FF:000433">
    <property type="entry name" value="Estrogen sulfotransferase"/>
    <property type="match status" value="1"/>
</dbReference>
<comment type="subcellular location">
    <subcellularLocation>
        <location evidence="1">Cytoplasm</location>
    </subcellularLocation>
</comment>
<evidence type="ECO:0000313" key="9">
    <source>
        <dbReference type="Proteomes" id="UP000472267"/>
    </source>
</evidence>
<dbReference type="Proteomes" id="UP000472267">
    <property type="component" value="Chromosome 4"/>
</dbReference>
<evidence type="ECO:0000256" key="1">
    <source>
        <dbReference type="ARBA" id="ARBA00004496"/>
    </source>
</evidence>
<dbReference type="InterPro" id="IPR027417">
    <property type="entry name" value="P-loop_NTPase"/>
</dbReference>
<evidence type="ECO:0000256" key="6">
    <source>
        <dbReference type="RuleBase" id="RU361155"/>
    </source>
</evidence>
<evidence type="ECO:0000256" key="5">
    <source>
        <dbReference type="ARBA" id="ARBA00022939"/>
    </source>
</evidence>
<dbReference type="EC" id="2.8.2.-" evidence="6"/>
<dbReference type="FunCoup" id="A0A672FJT8">
    <property type="interactions" value="20"/>
</dbReference>
<evidence type="ECO:0000256" key="2">
    <source>
        <dbReference type="ARBA" id="ARBA00005771"/>
    </source>
</evidence>
<keyword evidence="3" id="KW-0963">Cytoplasm</keyword>
<dbReference type="GO" id="GO:0008146">
    <property type="term" value="F:sulfotransferase activity"/>
    <property type="evidence" value="ECO:0007669"/>
    <property type="project" value="InterPro"/>
</dbReference>
<dbReference type="SUPFAM" id="SSF52540">
    <property type="entry name" value="P-loop containing nucleoside triphosphate hydrolases"/>
    <property type="match status" value="1"/>
</dbReference>
<accession>A0A672FJT8</accession>